<dbReference type="Proteomes" id="UP000606786">
    <property type="component" value="Unassembled WGS sequence"/>
</dbReference>
<evidence type="ECO:0000313" key="2">
    <source>
        <dbReference type="Proteomes" id="UP000606786"/>
    </source>
</evidence>
<evidence type="ECO:0000313" key="1">
    <source>
        <dbReference type="EMBL" id="CAD7002590.1"/>
    </source>
</evidence>
<protein>
    <submittedName>
        <fullName evidence="1">(Mediterranean fruit fly) hypothetical protein</fullName>
    </submittedName>
</protein>
<dbReference type="EMBL" id="CAJHJT010000034">
    <property type="protein sequence ID" value="CAD7002590.1"/>
    <property type="molecule type" value="Genomic_DNA"/>
</dbReference>
<comment type="caution">
    <text evidence="1">The sequence shown here is derived from an EMBL/GenBank/DDBJ whole genome shotgun (WGS) entry which is preliminary data.</text>
</comment>
<dbReference type="AlphaFoldDB" id="A0A811UUF3"/>
<gene>
    <name evidence="1" type="ORF">CCAP1982_LOCUS11076</name>
</gene>
<sequence length="113" mass="12446">MQVCGFKRCVPPHVAQHLSFSETLPCLSPTVLKTGFLTNPSSLSLLRYGRDNAPHRDELSSLYLGITINHSRTEADIEALRQGPVISRADQHNLKVEEVLRATAEVLIAGIDI</sequence>
<name>A0A811UUF3_CERCA</name>
<reference evidence="1" key="1">
    <citation type="submission" date="2020-11" db="EMBL/GenBank/DDBJ databases">
        <authorList>
            <person name="Whitehead M."/>
        </authorList>
    </citation>
    <scope>NUCLEOTIDE SEQUENCE</scope>
    <source>
        <strain evidence="1">EGII</strain>
    </source>
</reference>
<accession>A0A811UUF3</accession>
<proteinExistence type="predicted"/>
<organism evidence="1 2">
    <name type="scientific">Ceratitis capitata</name>
    <name type="common">Mediterranean fruit fly</name>
    <name type="synonym">Tephritis capitata</name>
    <dbReference type="NCBI Taxonomy" id="7213"/>
    <lineage>
        <taxon>Eukaryota</taxon>
        <taxon>Metazoa</taxon>
        <taxon>Ecdysozoa</taxon>
        <taxon>Arthropoda</taxon>
        <taxon>Hexapoda</taxon>
        <taxon>Insecta</taxon>
        <taxon>Pterygota</taxon>
        <taxon>Neoptera</taxon>
        <taxon>Endopterygota</taxon>
        <taxon>Diptera</taxon>
        <taxon>Brachycera</taxon>
        <taxon>Muscomorpha</taxon>
        <taxon>Tephritoidea</taxon>
        <taxon>Tephritidae</taxon>
        <taxon>Ceratitis</taxon>
        <taxon>Ceratitis</taxon>
    </lineage>
</organism>
<keyword evidence="2" id="KW-1185">Reference proteome</keyword>